<sequence>MVSPGPVKNNGETPCDEPLIEVQSTKSRNQPEANMYPEIMVIPMREELSRAGISETRTAEEVDAALAEPGTTLVVVNSICGCAAGKARPGIRLALANSANQPDRKITVFAGQDREATERARSYFEGNPPSSPSVAILRDGKLVYLMQRSVIEQSTAQEIAGELVRAFDEFCAKTTA</sequence>
<name>A0A2N9LTX0_9BACT</name>
<evidence type="ECO:0000256" key="2">
    <source>
        <dbReference type="SAM" id="MobiDB-lite"/>
    </source>
</evidence>
<dbReference type="Proteomes" id="UP000239735">
    <property type="component" value="Unassembled WGS sequence"/>
</dbReference>
<dbReference type="AlphaFoldDB" id="A0A2N9LTX0"/>
<feature type="region of interest" description="Disordered" evidence="2">
    <location>
        <begin position="1"/>
        <end position="33"/>
    </location>
</feature>
<dbReference type="Gene3D" id="3.40.30.10">
    <property type="entry name" value="Glutaredoxin"/>
    <property type="match status" value="1"/>
</dbReference>
<dbReference type="Pfam" id="PF06491">
    <property type="entry name" value="Disulph_isomer"/>
    <property type="match status" value="1"/>
</dbReference>
<evidence type="ECO:0000256" key="1">
    <source>
        <dbReference type="ARBA" id="ARBA00038305"/>
    </source>
</evidence>
<evidence type="ECO:0008006" key="5">
    <source>
        <dbReference type="Google" id="ProtNLM"/>
    </source>
</evidence>
<organism evidence="3 4">
    <name type="scientific">Candidatus Sulfuritelmatomonas gaucii</name>
    <dbReference type="NCBI Taxonomy" id="2043161"/>
    <lineage>
        <taxon>Bacteria</taxon>
        <taxon>Pseudomonadati</taxon>
        <taxon>Acidobacteriota</taxon>
        <taxon>Terriglobia</taxon>
        <taxon>Terriglobales</taxon>
        <taxon>Acidobacteriaceae</taxon>
        <taxon>Candidatus Sulfuritelmatomonas</taxon>
    </lineage>
</organism>
<accession>A0A2N9LTX0</accession>
<protein>
    <recommendedName>
        <fullName evidence="5">BrxA/BrxB family bacilliredoxin</fullName>
    </recommendedName>
</protein>
<reference evidence="4" key="1">
    <citation type="submission" date="2018-02" db="EMBL/GenBank/DDBJ databases">
        <authorList>
            <person name="Hausmann B."/>
        </authorList>
    </citation>
    <scope>NUCLEOTIDE SEQUENCE [LARGE SCALE GENOMIC DNA]</scope>
    <source>
        <strain evidence="4">Peat soil MAG SbA5</strain>
    </source>
</reference>
<feature type="compositionally biased region" description="Polar residues" evidence="2">
    <location>
        <begin position="22"/>
        <end position="32"/>
    </location>
</feature>
<evidence type="ECO:0000313" key="3">
    <source>
        <dbReference type="EMBL" id="SPE26585.1"/>
    </source>
</evidence>
<dbReference type="NCBIfam" id="TIGR04191">
    <property type="entry name" value="YphP_YqiW"/>
    <property type="match status" value="1"/>
</dbReference>
<comment type="similarity">
    <text evidence="1">Belongs to the bacilliredoxin family.</text>
</comment>
<dbReference type="PANTHER" id="PTHR40052:SF2">
    <property type="entry name" value="BACILLIREDOXIN BRXA"/>
    <property type="match status" value="1"/>
</dbReference>
<dbReference type="InterPro" id="IPR009474">
    <property type="entry name" value="BrxB/BrxA"/>
</dbReference>
<evidence type="ECO:0000313" key="4">
    <source>
        <dbReference type="Proteomes" id="UP000239735"/>
    </source>
</evidence>
<dbReference type="PANTHER" id="PTHR40052">
    <property type="entry name" value="UPF0403 PROTEIN YQIW-RELATED"/>
    <property type="match status" value="1"/>
</dbReference>
<gene>
    <name evidence="3" type="ORF">SBA5_550008</name>
</gene>
<dbReference type="EMBL" id="OKRB01000114">
    <property type="protein sequence ID" value="SPE26585.1"/>
    <property type="molecule type" value="Genomic_DNA"/>
</dbReference>
<proteinExistence type="inferred from homology"/>